<feature type="chain" id="PRO_5019407802" evidence="1">
    <location>
        <begin position="26"/>
        <end position="157"/>
    </location>
</feature>
<dbReference type="EMBL" id="QYUN01000002">
    <property type="protein sequence ID" value="RJG06066.1"/>
    <property type="molecule type" value="Genomic_DNA"/>
</dbReference>
<dbReference type="Proteomes" id="UP000285190">
    <property type="component" value="Unassembled WGS sequence"/>
</dbReference>
<keyword evidence="1" id="KW-0732">Signal</keyword>
<organism evidence="2 3">
    <name type="scientific">Noviherbaspirillum cavernae</name>
    <dbReference type="NCBI Taxonomy" id="2320862"/>
    <lineage>
        <taxon>Bacteria</taxon>
        <taxon>Pseudomonadati</taxon>
        <taxon>Pseudomonadota</taxon>
        <taxon>Betaproteobacteria</taxon>
        <taxon>Burkholderiales</taxon>
        <taxon>Oxalobacteraceae</taxon>
        <taxon>Noviherbaspirillum</taxon>
    </lineage>
</organism>
<keyword evidence="3" id="KW-1185">Reference proteome</keyword>
<accession>A0A418X0Q5</accession>
<evidence type="ECO:0000313" key="2">
    <source>
        <dbReference type="EMBL" id="RJG06066.1"/>
    </source>
</evidence>
<feature type="signal peptide" evidence="1">
    <location>
        <begin position="1"/>
        <end position="25"/>
    </location>
</feature>
<dbReference type="AlphaFoldDB" id="A0A418X0Q5"/>
<name>A0A418X0Q5_9BURK</name>
<reference evidence="2 3" key="1">
    <citation type="submission" date="2018-09" db="EMBL/GenBank/DDBJ databases">
        <authorList>
            <person name="Zhu H."/>
        </authorList>
    </citation>
    <scope>NUCLEOTIDE SEQUENCE [LARGE SCALE GENOMIC DNA]</scope>
    <source>
        <strain evidence="2 3">K2R10-39</strain>
    </source>
</reference>
<evidence type="ECO:0000313" key="3">
    <source>
        <dbReference type="Proteomes" id="UP000285190"/>
    </source>
</evidence>
<gene>
    <name evidence="2" type="ORF">D3870_08635</name>
</gene>
<evidence type="ECO:0000256" key="1">
    <source>
        <dbReference type="SAM" id="SignalP"/>
    </source>
</evidence>
<sequence length="157" mass="17433">MMKRSKELAIAILLLGLLASTTAWARPNDGSGVVAFKGHAHRGHFQQHGRVAIIVGTPVAGGWSYYYRPDYRPAMPLPYYAYPYPQAVVIQSSPPLFIEQGYVDQASVEQDGNAAPQTQAPPVSFWFYCNNPKGYYPNVKSCSQAWLTVPAQSLQRR</sequence>
<proteinExistence type="predicted"/>
<protein>
    <submittedName>
        <fullName evidence="2">Uncharacterized protein</fullName>
    </submittedName>
</protein>
<comment type="caution">
    <text evidence="2">The sequence shown here is derived from an EMBL/GenBank/DDBJ whole genome shotgun (WGS) entry which is preliminary data.</text>
</comment>